<dbReference type="AlphaFoldDB" id="A0A9P6C827"/>
<sequence>MIPSPSPFQQMILTDYVGLHFKCIQKHTLFVSESQKIRLGSTNMHSSTLFKSLDTQVSCANFFRVSSIILQMFDSRGHAQCFLNCGSGLSIM</sequence>
<dbReference type="Proteomes" id="UP000807353">
    <property type="component" value="Unassembled WGS sequence"/>
</dbReference>
<gene>
    <name evidence="1" type="ORF">BDZ94DRAFT_1277367</name>
</gene>
<reference evidence="1" key="1">
    <citation type="submission" date="2020-11" db="EMBL/GenBank/DDBJ databases">
        <authorList>
            <consortium name="DOE Joint Genome Institute"/>
            <person name="Ahrendt S."/>
            <person name="Riley R."/>
            <person name="Andreopoulos W."/>
            <person name="Labutti K."/>
            <person name="Pangilinan J."/>
            <person name="Ruiz-Duenas F.J."/>
            <person name="Barrasa J.M."/>
            <person name="Sanchez-Garcia M."/>
            <person name="Camarero S."/>
            <person name="Miyauchi S."/>
            <person name="Serrano A."/>
            <person name="Linde D."/>
            <person name="Babiker R."/>
            <person name="Drula E."/>
            <person name="Ayuso-Fernandez I."/>
            <person name="Pacheco R."/>
            <person name="Padilla G."/>
            <person name="Ferreira P."/>
            <person name="Barriuso J."/>
            <person name="Kellner H."/>
            <person name="Castanera R."/>
            <person name="Alfaro M."/>
            <person name="Ramirez L."/>
            <person name="Pisabarro A.G."/>
            <person name="Kuo A."/>
            <person name="Tritt A."/>
            <person name="Lipzen A."/>
            <person name="He G."/>
            <person name="Yan M."/>
            <person name="Ng V."/>
            <person name="Cullen D."/>
            <person name="Martin F."/>
            <person name="Rosso M.-N."/>
            <person name="Henrissat B."/>
            <person name="Hibbett D."/>
            <person name="Martinez A.T."/>
            <person name="Grigoriev I.V."/>
        </authorList>
    </citation>
    <scope>NUCLEOTIDE SEQUENCE</scope>
    <source>
        <strain evidence="1">CBS 247.69</strain>
    </source>
</reference>
<organism evidence="1 2">
    <name type="scientific">Collybia nuda</name>
    <dbReference type="NCBI Taxonomy" id="64659"/>
    <lineage>
        <taxon>Eukaryota</taxon>
        <taxon>Fungi</taxon>
        <taxon>Dikarya</taxon>
        <taxon>Basidiomycota</taxon>
        <taxon>Agaricomycotina</taxon>
        <taxon>Agaricomycetes</taxon>
        <taxon>Agaricomycetidae</taxon>
        <taxon>Agaricales</taxon>
        <taxon>Tricholomatineae</taxon>
        <taxon>Clitocybaceae</taxon>
        <taxon>Collybia</taxon>
    </lineage>
</organism>
<name>A0A9P6C827_9AGAR</name>
<dbReference type="EMBL" id="MU150529">
    <property type="protein sequence ID" value="KAF9455766.1"/>
    <property type="molecule type" value="Genomic_DNA"/>
</dbReference>
<protein>
    <submittedName>
        <fullName evidence="1">Uncharacterized protein</fullName>
    </submittedName>
</protein>
<comment type="caution">
    <text evidence="1">The sequence shown here is derived from an EMBL/GenBank/DDBJ whole genome shotgun (WGS) entry which is preliminary data.</text>
</comment>
<keyword evidence="2" id="KW-1185">Reference proteome</keyword>
<evidence type="ECO:0000313" key="1">
    <source>
        <dbReference type="EMBL" id="KAF9455766.1"/>
    </source>
</evidence>
<proteinExistence type="predicted"/>
<evidence type="ECO:0000313" key="2">
    <source>
        <dbReference type="Proteomes" id="UP000807353"/>
    </source>
</evidence>
<accession>A0A9P6C827</accession>